<feature type="transmembrane region" description="Helical" evidence="1">
    <location>
        <begin position="93"/>
        <end position="114"/>
    </location>
</feature>
<accession>A0A1W1YWZ6</accession>
<dbReference type="GO" id="GO:0016989">
    <property type="term" value="F:sigma factor antagonist activity"/>
    <property type="evidence" value="ECO:0007669"/>
    <property type="project" value="TreeGrafter"/>
</dbReference>
<dbReference type="PANTHER" id="PTHR30273">
    <property type="entry name" value="PERIPLASMIC SIGNAL SENSOR AND SIGMA FACTOR ACTIVATOR FECR-RELATED"/>
    <property type="match status" value="1"/>
</dbReference>
<keyword evidence="1" id="KW-0812">Transmembrane</keyword>
<keyword evidence="1" id="KW-1133">Transmembrane helix</keyword>
<dbReference type="EMBL" id="FWXT01000001">
    <property type="protein sequence ID" value="SMC40699.1"/>
    <property type="molecule type" value="Genomic_DNA"/>
</dbReference>
<evidence type="ECO:0000259" key="3">
    <source>
        <dbReference type="Pfam" id="PF16344"/>
    </source>
</evidence>
<evidence type="ECO:0000259" key="2">
    <source>
        <dbReference type="Pfam" id="PF04773"/>
    </source>
</evidence>
<dbReference type="Gene3D" id="3.55.50.30">
    <property type="match status" value="1"/>
</dbReference>
<dbReference type="Pfam" id="PF16344">
    <property type="entry name" value="FecR_C"/>
    <property type="match status" value="1"/>
</dbReference>
<dbReference type="InterPro" id="IPR006860">
    <property type="entry name" value="FecR"/>
</dbReference>
<keyword evidence="1" id="KW-0472">Membrane</keyword>
<evidence type="ECO:0000313" key="5">
    <source>
        <dbReference type="Proteomes" id="UP000192756"/>
    </source>
</evidence>
<name>A0A1W1YWZ6_9SPHI</name>
<keyword evidence="5" id="KW-1185">Reference proteome</keyword>
<dbReference type="Gene3D" id="2.60.120.1440">
    <property type="match status" value="1"/>
</dbReference>
<feature type="domain" description="Protein FecR C-terminal" evidence="3">
    <location>
        <begin position="331"/>
        <end position="398"/>
    </location>
</feature>
<organism evidence="4 5">
    <name type="scientific">Pedobacter africanus</name>
    <dbReference type="NCBI Taxonomy" id="151894"/>
    <lineage>
        <taxon>Bacteria</taxon>
        <taxon>Pseudomonadati</taxon>
        <taxon>Bacteroidota</taxon>
        <taxon>Sphingobacteriia</taxon>
        <taxon>Sphingobacteriales</taxon>
        <taxon>Sphingobacteriaceae</taxon>
        <taxon>Pedobacter</taxon>
    </lineage>
</organism>
<dbReference type="Pfam" id="PF04773">
    <property type="entry name" value="FecR"/>
    <property type="match status" value="1"/>
</dbReference>
<protein>
    <submittedName>
        <fullName evidence="4">FecR family protein</fullName>
    </submittedName>
</protein>
<evidence type="ECO:0000256" key="1">
    <source>
        <dbReference type="SAM" id="Phobius"/>
    </source>
</evidence>
<gene>
    <name evidence="4" type="ORF">SAMN04488524_0250</name>
</gene>
<dbReference type="Proteomes" id="UP000192756">
    <property type="component" value="Unassembled WGS sequence"/>
</dbReference>
<dbReference type="RefSeq" id="WP_235012365.1">
    <property type="nucleotide sequence ID" value="NZ_FWXT01000001.1"/>
</dbReference>
<sequence length="400" mass="44396">MRPSDQLHILFKKYLDNTSSLEETQSLMNYFQLDEDQEALKAIIIDVLEMEDESYATNAAIAEVLAKVDRDLFFQIKGSIEVIPVRKNKTLKLWLQIAGAAAVLVVAFTGIYFFNSQSKKVEKVDTVAPIAVHDVKPGDFGATLTLANGRKISLANASKGVIGREAGLTITKSGDGRLVYEVDENIADPNTLNTLSTARGETYQVRLPDGSLVYLNAASSLTYTAALMQDGKRVVKLIGEGYFEIAKDKQHPFIVKTNRQQIEVLGTHFNINSYADDAVEKTTLLEGSVKLSASGNSKVLKPGQQAKLYDGKIQINETDTDLAVAWKNNEFVVESENIETIMKMIGRWYNVEVIYIGEKTNQRFSGKVSRFDKLSKVLEIVESTGEARFEVKGRTIYVSK</sequence>
<dbReference type="AlphaFoldDB" id="A0A1W1YWZ6"/>
<evidence type="ECO:0000313" key="4">
    <source>
        <dbReference type="EMBL" id="SMC40699.1"/>
    </source>
</evidence>
<proteinExistence type="predicted"/>
<dbReference type="InterPro" id="IPR012373">
    <property type="entry name" value="Ferrdict_sens_TM"/>
</dbReference>
<dbReference type="InterPro" id="IPR032508">
    <property type="entry name" value="FecR_C"/>
</dbReference>
<dbReference type="PANTHER" id="PTHR30273:SF2">
    <property type="entry name" value="PROTEIN FECR"/>
    <property type="match status" value="1"/>
</dbReference>
<reference evidence="5" key="1">
    <citation type="submission" date="2017-04" db="EMBL/GenBank/DDBJ databases">
        <authorList>
            <person name="Varghese N."/>
            <person name="Submissions S."/>
        </authorList>
    </citation>
    <scope>NUCLEOTIDE SEQUENCE [LARGE SCALE GENOMIC DNA]</scope>
    <source>
        <strain evidence="5">DSM 12126</strain>
    </source>
</reference>
<feature type="domain" description="FecR protein" evidence="2">
    <location>
        <begin position="194"/>
        <end position="290"/>
    </location>
</feature>
<dbReference type="STRING" id="151894.SAMN04488524_0250"/>